<dbReference type="Proteomes" id="UP000185841">
    <property type="component" value="Unassembled WGS sequence"/>
</dbReference>
<evidence type="ECO:0000313" key="1">
    <source>
        <dbReference type="EMBL" id="SIQ36779.1"/>
    </source>
</evidence>
<sequence length="87" mass="10175">MAVISKSDLKYRYTWSVDQGDNPKYTGELDRKKVDRDEGYEVLHFLNAICDTKEQALHAERLIKTLLPGTVQTRGEIFTWLKKNWNS</sequence>
<reference evidence="1 2" key="1">
    <citation type="submission" date="2017-01" db="EMBL/GenBank/DDBJ databases">
        <authorList>
            <person name="Mah S.A."/>
            <person name="Swanson W.J."/>
            <person name="Moy G.W."/>
            <person name="Vacquier V.D."/>
        </authorList>
    </citation>
    <scope>NUCLEOTIDE SEQUENCE [LARGE SCALE GENOMIC DNA]</scope>
    <source>
        <strain evidence="1 2">RU36E</strain>
    </source>
</reference>
<proteinExistence type="predicted"/>
<gene>
    <name evidence="1" type="ORF">SAMN05878282_103394</name>
</gene>
<organism evidence="1 2">
    <name type="scientific">Aquipseudomonas alcaligenes</name>
    <name type="common">Pseudomonas alcaligenes</name>
    <dbReference type="NCBI Taxonomy" id="43263"/>
    <lineage>
        <taxon>Bacteria</taxon>
        <taxon>Pseudomonadati</taxon>
        <taxon>Pseudomonadota</taxon>
        <taxon>Gammaproteobacteria</taxon>
        <taxon>Pseudomonadales</taxon>
        <taxon>Pseudomonadaceae</taxon>
        <taxon>Aquipseudomonas</taxon>
    </lineage>
</organism>
<name>A0A1N6S6S2_AQUAC</name>
<protein>
    <submittedName>
        <fullName evidence="1">Uncharacterized protein</fullName>
    </submittedName>
</protein>
<evidence type="ECO:0000313" key="2">
    <source>
        <dbReference type="Proteomes" id="UP000185841"/>
    </source>
</evidence>
<dbReference type="RefSeq" id="WP_076426340.1">
    <property type="nucleotide sequence ID" value="NZ_FTMP01000003.1"/>
</dbReference>
<accession>A0A1N6S6S2</accession>
<dbReference type="AlphaFoldDB" id="A0A1N6S6S2"/>
<dbReference type="EMBL" id="FTMP01000003">
    <property type="protein sequence ID" value="SIQ36779.1"/>
    <property type="molecule type" value="Genomic_DNA"/>
</dbReference>